<evidence type="ECO:0000313" key="2">
    <source>
        <dbReference type="Proteomes" id="UP000238882"/>
    </source>
</evidence>
<dbReference type="Proteomes" id="UP000238882">
    <property type="component" value="Unassembled WGS sequence"/>
</dbReference>
<comment type="caution">
    <text evidence="1">The sequence shown here is derived from an EMBL/GenBank/DDBJ whole genome shotgun (WGS) entry which is preliminary data.</text>
</comment>
<protein>
    <recommendedName>
        <fullName evidence="3">DUF4249 domain-containing protein</fullName>
    </recommendedName>
</protein>
<dbReference type="RefSeq" id="WP_105014595.1">
    <property type="nucleotide sequence ID" value="NZ_MSCN01000001.1"/>
</dbReference>
<proteinExistence type="predicted"/>
<dbReference type="InterPro" id="IPR025345">
    <property type="entry name" value="DUF4249"/>
</dbReference>
<keyword evidence="2" id="KW-1185">Reference proteome</keyword>
<name>A0A2S7WKB0_9FLAO</name>
<dbReference type="OrthoDB" id="1430047at2"/>
<dbReference type="AlphaFoldDB" id="A0A2S7WKB0"/>
<organism evidence="1 2">
    <name type="scientific">Polaribacter porphyrae</name>
    <dbReference type="NCBI Taxonomy" id="1137780"/>
    <lineage>
        <taxon>Bacteria</taxon>
        <taxon>Pseudomonadati</taxon>
        <taxon>Bacteroidota</taxon>
        <taxon>Flavobacteriia</taxon>
        <taxon>Flavobacteriales</taxon>
        <taxon>Flavobacteriaceae</taxon>
    </lineage>
</organism>
<accession>A0A2S7WKB0</accession>
<evidence type="ECO:0000313" key="1">
    <source>
        <dbReference type="EMBL" id="PQJ78013.1"/>
    </source>
</evidence>
<reference evidence="1 2" key="1">
    <citation type="submission" date="2016-12" db="EMBL/GenBank/DDBJ databases">
        <title>Trade-off between light-utilization and light-protection in marine flavobacteria.</title>
        <authorList>
            <person name="Kumagai Y."/>
            <person name="Yoshizawa S."/>
            <person name="Kogure K."/>
            <person name="Iwasaki W."/>
        </authorList>
    </citation>
    <scope>NUCLEOTIDE SEQUENCE [LARGE SCALE GENOMIC DNA]</scope>
    <source>
        <strain evidence="1 2">NBRC 108759</strain>
    </source>
</reference>
<evidence type="ECO:0008006" key="3">
    <source>
        <dbReference type="Google" id="ProtNLM"/>
    </source>
</evidence>
<dbReference type="EMBL" id="MSCN01000001">
    <property type="protein sequence ID" value="PQJ78013.1"/>
    <property type="molecule type" value="Genomic_DNA"/>
</dbReference>
<gene>
    <name evidence="1" type="ORF">BTO18_01885</name>
</gene>
<dbReference type="Pfam" id="PF14054">
    <property type="entry name" value="DUF4249"/>
    <property type="match status" value="1"/>
</dbReference>
<dbReference type="PROSITE" id="PS51257">
    <property type="entry name" value="PROKAR_LIPOPROTEIN"/>
    <property type="match status" value="1"/>
</dbReference>
<sequence length="276" mass="31315">MKKILFLPVLLFFFFSSCEKVVEIDVPSIPPKLIIDASFEVHFDENPITANTVVKLRLSADYFEETIPTVINATVFLTDKTNNNVINFTDNNADGDYEPVNAFIPADNTDYELTVIYDNETYKGTATKIKSTPFTSVTQGDKTLFSGNETELEIAFKDDISVDNYYLFDLTNNIFLAIEDRFFNGADYNFSYFYDEEDLKVPTAVKIKMSGITKEYFTYFRVLIDQSGQNAGGPFETVPSSLLGNMINTTNEANFPLGYFHISETDTFTIFLEDKN</sequence>